<proteinExistence type="predicted"/>
<dbReference type="KEGG" id="alq:C7Y71_010800"/>
<dbReference type="EMBL" id="CP033459">
    <property type="protein sequence ID" value="QFQ13798.1"/>
    <property type="molecule type" value="Genomic_DNA"/>
</dbReference>
<dbReference type="Pfam" id="PF19494">
    <property type="entry name" value="DUF6029"/>
    <property type="match status" value="1"/>
</dbReference>
<evidence type="ECO:0008006" key="3">
    <source>
        <dbReference type="Google" id="ProtNLM"/>
    </source>
</evidence>
<name>A0A5P8EA14_9BACT</name>
<dbReference type="OrthoDB" id="5480631at2"/>
<dbReference type="Proteomes" id="UP000249375">
    <property type="component" value="Chromosome"/>
</dbReference>
<organism evidence="1 2">
    <name type="scientific">Pseudoprevotella muciniphila</name>
    <dbReference type="NCBI Taxonomy" id="2133944"/>
    <lineage>
        <taxon>Bacteria</taxon>
        <taxon>Pseudomonadati</taxon>
        <taxon>Bacteroidota</taxon>
        <taxon>Bacteroidia</taxon>
        <taxon>Bacteroidales</taxon>
        <taxon>Prevotellaceae</taxon>
        <taxon>Pseudoprevotella</taxon>
    </lineage>
</organism>
<dbReference type="InterPro" id="IPR046070">
    <property type="entry name" value="DUF6029"/>
</dbReference>
<dbReference type="AlphaFoldDB" id="A0A5P8EA14"/>
<gene>
    <name evidence="1" type="ORF">C7Y71_010800</name>
</gene>
<evidence type="ECO:0000313" key="1">
    <source>
        <dbReference type="EMBL" id="QFQ13798.1"/>
    </source>
</evidence>
<evidence type="ECO:0000313" key="2">
    <source>
        <dbReference type="Proteomes" id="UP000249375"/>
    </source>
</evidence>
<protein>
    <recommendedName>
        <fullName evidence="3">TonB-dependent receptor</fullName>
    </recommendedName>
</protein>
<keyword evidence="2" id="KW-1185">Reference proteome</keyword>
<reference evidence="1 2" key="1">
    <citation type="submission" date="2018-11" db="EMBL/GenBank/DDBJ databases">
        <authorList>
            <person name="Na S.W."/>
            <person name="Baik M."/>
        </authorList>
    </citation>
    <scope>NUCLEOTIDE SEQUENCE [LARGE SCALE GENOMIC DNA]</scope>
    <source>
        <strain evidence="1 2">E39</strain>
    </source>
</reference>
<accession>A0A5P8EA14</accession>
<sequence length="563" mass="64268">MINGKKDESLLSGLKFSGSIQSDVLIPEKDRKIRTGEHSNWALSNTYADLRLANRHIEIGGRFQFTEHPLPGYEKEFKGWGVPYFYVKGHLKRAELTLCDFYEQFGSGLILRCYEERELGVDNALRGGRLILRPIEGLQVKLIGGKQRRYWHHNKSFVYGGDIEMELSHWIKPLRNRNTILTIGLSGVSKHESDEDILSIRPTGEKDAYDADIIGAYKLHLPKNTGGFDIRADLQTSRWHFLAEYAQKSHDPSFDNGYTYRHGKTLLLSASYSRKGLSALLQAKRSEDMNFRSRRSQTGNSSFINNLPAFTMEHTYFLASSYPYATQNVPGEWAFQGSLSYNFIRHTLLGGKYGTLIRINASHTCGIKTNPLCDMNGEPITDLKGTKGYNTSFWKWGTHSYYHDINIQFEKKISKNFKLNGMFMNQLYNTSVIEGEGETVHANIFVLEGNFSISRKVKLRCETQYLRTKQDEGDRLYGLIELSLPPHFMFTLSDEWCKRVSEAKNPDLTHAVHYYMASIAYTHASHSLIVGYGRTADGYNCTGGVCRWQPAQKGLQLSYTFTF</sequence>